<protein>
    <submittedName>
        <fullName evidence="4">Alpha/beta hydrolase</fullName>
    </submittedName>
</protein>
<dbReference type="InterPro" id="IPR013094">
    <property type="entry name" value="AB_hydrolase_3"/>
</dbReference>
<reference evidence="4 5" key="1">
    <citation type="submission" date="2024-09" db="EMBL/GenBank/DDBJ databases">
        <authorList>
            <person name="Zhang Z.-H."/>
        </authorList>
    </citation>
    <scope>NUCLEOTIDE SEQUENCE [LARGE SCALE GENOMIC DNA]</scope>
    <source>
        <strain evidence="4 5">HHTR114</strain>
    </source>
</reference>
<accession>A0ABW1KQQ7</accession>
<dbReference type="GO" id="GO:0016787">
    <property type="term" value="F:hydrolase activity"/>
    <property type="evidence" value="ECO:0007669"/>
    <property type="project" value="UniProtKB-KW"/>
</dbReference>
<sequence>MPSIQAVLFNWVMKATFKSKPIHLLEAKTLRDGADALAPKQPPAGVSCDVVEGAVKGEWHRAENAEPGRTVLYIHGGGYVFGSPRSHRAFTYSLAKAAQAEIFSLEYRMAPEHPFPAAVDDAVAAYEWLLGEGRDPAKLVIGGDSAGGGLALALLLSIKARGLPSPAGALLLSPWTDLATTGASLDENEKSDAMFKKVYIVEGAKRYLAAADPKAPLASPLYADLTGLPPMLIFVSDSEVLRDDSTRLQERLSAAGVQSKLVTEKGLIHVWPIFPGRFPEAMKSIREAAAFIREKTEMDVAA</sequence>
<dbReference type="Proteomes" id="UP001596116">
    <property type="component" value="Unassembled WGS sequence"/>
</dbReference>
<evidence type="ECO:0000256" key="1">
    <source>
        <dbReference type="ARBA" id="ARBA00010515"/>
    </source>
</evidence>
<dbReference type="Gene3D" id="3.40.50.1820">
    <property type="entry name" value="alpha/beta hydrolase"/>
    <property type="match status" value="1"/>
</dbReference>
<keyword evidence="5" id="KW-1185">Reference proteome</keyword>
<dbReference type="PANTHER" id="PTHR48081">
    <property type="entry name" value="AB HYDROLASE SUPERFAMILY PROTEIN C4A8.06C"/>
    <property type="match status" value="1"/>
</dbReference>
<dbReference type="EMBL" id="JBHPON010000001">
    <property type="protein sequence ID" value="MFC6034004.1"/>
    <property type="molecule type" value="Genomic_DNA"/>
</dbReference>
<dbReference type="SUPFAM" id="SSF53474">
    <property type="entry name" value="alpha/beta-Hydrolases"/>
    <property type="match status" value="1"/>
</dbReference>
<feature type="domain" description="Alpha/beta hydrolase fold-3" evidence="3">
    <location>
        <begin position="71"/>
        <end position="271"/>
    </location>
</feature>
<dbReference type="PANTHER" id="PTHR48081:SF30">
    <property type="entry name" value="ACETYL-HYDROLASE LIPR-RELATED"/>
    <property type="match status" value="1"/>
</dbReference>
<dbReference type="InterPro" id="IPR002168">
    <property type="entry name" value="Lipase_GDXG_HIS_AS"/>
</dbReference>
<evidence type="ECO:0000313" key="4">
    <source>
        <dbReference type="EMBL" id="MFC6034004.1"/>
    </source>
</evidence>
<keyword evidence="2 4" id="KW-0378">Hydrolase</keyword>
<comment type="similarity">
    <text evidence="1">Belongs to the 'GDXG' lipolytic enzyme family.</text>
</comment>
<comment type="caution">
    <text evidence="4">The sequence shown here is derived from an EMBL/GenBank/DDBJ whole genome shotgun (WGS) entry which is preliminary data.</text>
</comment>
<dbReference type="InterPro" id="IPR029058">
    <property type="entry name" value="AB_hydrolase_fold"/>
</dbReference>
<dbReference type="RefSeq" id="WP_379880704.1">
    <property type="nucleotide sequence ID" value="NZ_JBHPON010000001.1"/>
</dbReference>
<dbReference type="PROSITE" id="PS01173">
    <property type="entry name" value="LIPASE_GDXG_HIS"/>
    <property type="match status" value="1"/>
</dbReference>
<gene>
    <name evidence="4" type="ORF">ACFMB1_00535</name>
</gene>
<organism evidence="4 5">
    <name type="scientific">Hyphococcus aureus</name>
    <dbReference type="NCBI Taxonomy" id="2666033"/>
    <lineage>
        <taxon>Bacteria</taxon>
        <taxon>Pseudomonadati</taxon>
        <taxon>Pseudomonadota</taxon>
        <taxon>Alphaproteobacteria</taxon>
        <taxon>Parvularculales</taxon>
        <taxon>Parvularculaceae</taxon>
        <taxon>Hyphococcus</taxon>
    </lineage>
</organism>
<dbReference type="InterPro" id="IPR050300">
    <property type="entry name" value="GDXG_lipolytic_enzyme"/>
</dbReference>
<proteinExistence type="inferred from homology"/>
<evidence type="ECO:0000259" key="3">
    <source>
        <dbReference type="Pfam" id="PF07859"/>
    </source>
</evidence>
<dbReference type="Pfam" id="PF07859">
    <property type="entry name" value="Abhydrolase_3"/>
    <property type="match status" value="1"/>
</dbReference>
<evidence type="ECO:0000313" key="5">
    <source>
        <dbReference type="Proteomes" id="UP001596116"/>
    </source>
</evidence>
<name>A0ABW1KQQ7_9PROT</name>
<evidence type="ECO:0000256" key="2">
    <source>
        <dbReference type="ARBA" id="ARBA00022801"/>
    </source>
</evidence>